<evidence type="ECO:0000256" key="2">
    <source>
        <dbReference type="ARBA" id="ARBA00022630"/>
    </source>
</evidence>
<dbReference type="AlphaFoldDB" id="A0A1M5R3U5"/>
<keyword evidence="3" id="KW-0288">FMN</keyword>
<comment type="similarity">
    <text evidence="4">Belongs to the flavoredoxin family.</text>
</comment>
<dbReference type="SMART" id="SM00903">
    <property type="entry name" value="Flavin_Reduct"/>
    <property type="match status" value="1"/>
</dbReference>
<sequence length="223" mass="24420">MTSPVDPPETSRPRTPFDPGQMRPSDFYRVMNSVVVPRPIAWVLSRSAEGVHNLAPHSFYTVACVQPPVVQFTSVGRKDSLTNIEATGEFTVNLVPEELFEQANATGTDFPPDQSEAEAAGIRLEPSEKVGALRVAQSPVSIECTLHSTLRLGDSTVVFGRVEWVTVVSDAVRDGRPRIEELRPLARLGGNEWCTVGDIRTIPRIPYAKWAEDPSIGEQVRGG</sequence>
<feature type="region of interest" description="Disordered" evidence="5">
    <location>
        <begin position="1"/>
        <end position="24"/>
    </location>
</feature>
<dbReference type="EMBL" id="FQVX01000005">
    <property type="protein sequence ID" value="SHH20828.1"/>
    <property type="molecule type" value="Genomic_DNA"/>
</dbReference>
<keyword evidence="2" id="KW-0285">Flavoprotein</keyword>
<dbReference type="InterPro" id="IPR012349">
    <property type="entry name" value="Split_barrel_FMN-bd"/>
</dbReference>
<evidence type="ECO:0000313" key="7">
    <source>
        <dbReference type="EMBL" id="SHH20828.1"/>
    </source>
</evidence>
<gene>
    <name evidence="7" type="ORF">SAMN05444351_4291</name>
</gene>
<keyword evidence="8" id="KW-1185">Reference proteome</keyword>
<name>A0A1M5R3U5_9ACTN</name>
<evidence type="ECO:0000256" key="3">
    <source>
        <dbReference type="ARBA" id="ARBA00022643"/>
    </source>
</evidence>
<evidence type="ECO:0000256" key="4">
    <source>
        <dbReference type="ARBA" id="ARBA00038054"/>
    </source>
</evidence>
<evidence type="ECO:0000259" key="6">
    <source>
        <dbReference type="SMART" id="SM00903"/>
    </source>
</evidence>
<evidence type="ECO:0000256" key="1">
    <source>
        <dbReference type="ARBA" id="ARBA00001917"/>
    </source>
</evidence>
<dbReference type="RefSeq" id="WP_245794826.1">
    <property type="nucleotide sequence ID" value="NZ_FQVX01000005.1"/>
</dbReference>
<dbReference type="GO" id="GO:0016646">
    <property type="term" value="F:oxidoreductase activity, acting on the CH-NH group of donors, NAD or NADP as acceptor"/>
    <property type="evidence" value="ECO:0007669"/>
    <property type="project" value="UniProtKB-ARBA"/>
</dbReference>
<dbReference type="Pfam" id="PF01613">
    <property type="entry name" value="Flavin_Reduct"/>
    <property type="match status" value="1"/>
</dbReference>
<accession>A0A1M5R3U5</accession>
<dbReference type="Gene3D" id="2.30.110.10">
    <property type="entry name" value="Electron Transport, Fmn-binding Protein, Chain A"/>
    <property type="match status" value="1"/>
</dbReference>
<dbReference type="PANTHER" id="PTHR33798:SF5">
    <property type="entry name" value="FLAVIN REDUCTASE LIKE DOMAIN-CONTAINING PROTEIN"/>
    <property type="match status" value="1"/>
</dbReference>
<protein>
    <submittedName>
        <fullName evidence="7">NADH-FMN oxidoreductase RutF, flavin reductase (DIM6/NTAB) family</fullName>
    </submittedName>
</protein>
<dbReference type="STRING" id="1070870.SAMN05444351_4291"/>
<evidence type="ECO:0000256" key="5">
    <source>
        <dbReference type="SAM" id="MobiDB-lite"/>
    </source>
</evidence>
<organism evidence="7 8">
    <name type="scientific">Geodermatophilus nigrescens</name>
    <dbReference type="NCBI Taxonomy" id="1070870"/>
    <lineage>
        <taxon>Bacteria</taxon>
        <taxon>Bacillati</taxon>
        <taxon>Actinomycetota</taxon>
        <taxon>Actinomycetes</taxon>
        <taxon>Geodermatophilales</taxon>
        <taxon>Geodermatophilaceae</taxon>
        <taxon>Geodermatophilus</taxon>
    </lineage>
</organism>
<dbReference type="InterPro" id="IPR002563">
    <property type="entry name" value="Flavin_Rdtase-like_dom"/>
</dbReference>
<dbReference type="GO" id="GO:0010181">
    <property type="term" value="F:FMN binding"/>
    <property type="evidence" value="ECO:0007669"/>
    <property type="project" value="InterPro"/>
</dbReference>
<feature type="domain" description="Flavin reductase like" evidence="6">
    <location>
        <begin position="33"/>
        <end position="179"/>
    </location>
</feature>
<dbReference type="Proteomes" id="UP000184471">
    <property type="component" value="Unassembled WGS sequence"/>
</dbReference>
<reference evidence="7 8" key="1">
    <citation type="submission" date="2016-11" db="EMBL/GenBank/DDBJ databases">
        <authorList>
            <person name="Jaros S."/>
            <person name="Januszkiewicz K."/>
            <person name="Wedrychowicz H."/>
        </authorList>
    </citation>
    <scope>NUCLEOTIDE SEQUENCE [LARGE SCALE GENOMIC DNA]</scope>
    <source>
        <strain evidence="7 8">DSM 45408</strain>
    </source>
</reference>
<dbReference type="PANTHER" id="PTHR33798">
    <property type="entry name" value="FLAVOPROTEIN OXYGENASE"/>
    <property type="match status" value="1"/>
</dbReference>
<comment type="cofactor">
    <cofactor evidence="1">
        <name>FMN</name>
        <dbReference type="ChEBI" id="CHEBI:58210"/>
    </cofactor>
</comment>
<evidence type="ECO:0000313" key="8">
    <source>
        <dbReference type="Proteomes" id="UP000184471"/>
    </source>
</evidence>
<proteinExistence type="inferred from homology"/>
<dbReference type="SUPFAM" id="SSF50475">
    <property type="entry name" value="FMN-binding split barrel"/>
    <property type="match status" value="1"/>
</dbReference>